<evidence type="ECO:0000256" key="11">
    <source>
        <dbReference type="SAM" id="Phobius"/>
    </source>
</evidence>
<keyword evidence="5" id="KW-0109">Calcium transport</keyword>
<feature type="transmembrane region" description="Helical" evidence="11">
    <location>
        <begin position="553"/>
        <end position="575"/>
    </location>
</feature>
<feature type="transmembrane region" description="Helical" evidence="11">
    <location>
        <begin position="486"/>
        <end position="504"/>
    </location>
</feature>
<feature type="region of interest" description="Disordered" evidence="10">
    <location>
        <begin position="88"/>
        <end position="134"/>
    </location>
</feature>
<feature type="domain" description="Sodium/calcium exchanger membrane region" evidence="12">
    <location>
        <begin position="275"/>
        <end position="442"/>
    </location>
</feature>
<protein>
    <submittedName>
        <fullName evidence="14">Low affinity vacuolar monovalent cation/H(+) antiporter</fullName>
    </submittedName>
</protein>
<feature type="transmembrane region" description="Helical" evidence="11">
    <location>
        <begin position="610"/>
        <end position="630"/>
    </location>
</feature>
<gene>
    <name evidence="14" type="ORF">HOLleu_36408</name>
</gene>
<keyword evidence="9 11" id="KW-0472">Membrane</keyword>
<keyword evidence="3" id="KW-0050">Antiport</keyword>
<evidence type="ECO:0000256" key="5">
    <source>
        <dbReference type="ARBA" id="ARBA00022568"/>
    </source>
</evidence>
<dbReference type="AlphaFoldDB" id="A0A9Q0YNI6"/>
<dbReference type="InterPro" id="IPR004713">
    <property type="entry name" value="CaH_exchang"/>
</dbReference>
<keyword evidence="15" id="KW-1185">Reference proteome</keyword>
<dbReference type="GO" id="GO:0006874">
    <property type="term" value="P:intracellular calcium ion homeostasis"/>
    <property type="evidence" value="ECO:0007669"/>
    <property type="project" value="TreeGrafter"/>
</dbReference>
<evidence type="ECO:0000259" key="12">
    <source>
        <dbReference type="Pfam" id="PF01699"/>
    </source>
</evidence>
<dbReference type="Gene3D" id="1.20.1420.30">
    <property type="entry name" value="NCX, central ion-binding region"/>
    <property type="match status" value="1"/>
</dbReference>
<dbReference type="GO" id="GO:0012505">
    <property type="term" value="C:endomembrane system"/>
    <property type="evidence" value="ECO:0007669"/>
    <property type="project" value="UniProtKB-SubCell"/>
</dbReference>
<accession>A0A9Q0YNI6</accession>
<dbReference type="GO" id="GO:0015369">
    <property type="term" value="F:calcium:proton antiporter activity"/>
    <property type="evidence" value="ECO:0007669"/>
    <property type="project" value="TreeGrafter"/>
</dbReference>
<evidence type="ECO:0000256" key="8">
    <source>
        <dbReference type="ARBA" id="ARBA00023065"/>
    </source>
</evidence>
<feature type="transmembrane region" description="Helical" evidence="11">
    <location>
        <begin position="242"/>
        <end position="262"/>
    </location>
</feature>
<feature type="transmembrane region" description="Helical" evidence="11">
    <location>
        <begin position="384"/>
        <end position="404"/>
    </location>
</feature>
<reference evidence="14" key="1">
    <citation type="submission" date="2021-10" db="EMBL/GenBank/DDBJ databases">
        <title>Tropical sea cucumber genome reveals ecological adaptation and Cuvierian tubules defense mechanism.</title>
        <authorList>
            <person name="Chen T."/>
        </authorList>
    </citation>
    <scope>NUCLEOTIDE SEQUENCE</scope>
    <source>
        <strain evidence="14">Nanhai2018</strain>
        <tissue evidence="14">Muscle</tissue>
    </source>
</reference>
<feature type="transmembrane region" description="Helical" evidence="11">
    <location>
        <begin position="587"/>
        <end position="604"/>
    </location>
</feature>
<dbReference type="OrthoDB" id="16982at2759"/>
<feature type="compositionally biased region" description="Polar residues" evidence="10">
    <location>
        <begin position="106"/>
        <end position="116"/>
    </location>
</feature>
<evidence type="ECO:0000256" key="4">
    <source>
        <dbReference type="ARBA" id="ARBA00022553"/>
    </source>
</evidence>
<evidence type="ECO:0000256" key="10">
    <source>
        <dbReference type="SAM" id="MobiDB-lite"/>
    </source>
</evidence>
<evidence type="ECO:0000313" key="14">
    <source>
        <dbReference type="EMBL" id="KAJ8023849.1"/>
    </source>
</evidence>
<evidence type="ECO:0000256" key="3">
    <source>
        <dbReference type="ARBA" id="ARBA00022449"/>
    </source>
</evidence>
<feature type="transmembrane region" description="Helical" evidence="11">
    <location>
        <begin position="303"/>
        <end position="323"/>
    </location>
</feature>
<feature type="transmembrane region" description="Helical" evidence="11">
    <location>
        <begin position="268"/>
        <end position="291"/>
    </location>
</feature>
<dbReference type="GO" id="GO:0005774">
    <property type="term" value="C:vacuolar membrane"/>
    <property type="evidence" value="ECO:0007669"/>
    <property type="project" value="UniProtKB-ARBA"/>
</dbReference>
<keyword evidence="6 11" id="KW-0812">Transmembrane</keyword>
<feature type="domain" description="Sodium/calcium exchanger membrane region" evidence="12">
    <location>
        <begin position="485"/>
        <end position="628"/>
    </location>
</feature>
<evidence type="ECO:0000256" key="1">
    <source>
        <dbReference type="ARBA" id="ARBA00004127"/>
    </source>
</evidence>
<dbReference type="Proteomes" id="UP001152320">
    <property type="component" value="Chromosome 19"/>
</dbReference>
<dbReference type="FunFam" id="1.20.1420.30:FF:000014">
    <property type="entry name" value="Cation/H+ exchanger protein 2"/>
    <property type="match status" value="1"/>
</dbReference>
<dbReference type="Pfam" id="PF01699">
    <property type="entry name" value="Na_Ca_ex"/>
    <property type="match status" value="2"/>
</dbReference>
<keyword evidence="4" id="KW-0597">Phosphoprotein</keyword>
<comment type="caution">
    <text evidence="14">The sequence shown here is derived from an EMBL/GenBank/DDBJ whole genome shotgun (WGS) entry which is preliminary data.</text>
</comment>
<evidence type="ECO:0000259" key="13">
    <source>
        <dbReference type="Pfam" id="PF03733"/>
    </source>
</evidence>
<evidence type="ECO:0000256" key="7">
    <source>
        <dbReference type="ARBA" id="ARBA00022989"/>
    </source>
</evidence>
<keyword evidence="7 11" id="KW-1133">Transmembrane helix</keyword>
<dbReference type="InterPro" id="IPR004837">
    <property type="entry name" value="NaCa_Exmemb"/>
</dbReference>
<name>A0A9Q0YNI6_HOLLE</name>
<feature type="transmembrane region" description="Helical" evidence="11">
    <location>
        <begin position="424"/>
        <end position="445"/>
    </location>
</feature>
<evidence type="ECO:0000313" key="15">
    <source>
        <dbReference type="Proteomes" id="UP001152320"/>
    </source>
</evidence>
<sequence length="638" mass="71071">MVTNFFMASSFLIYFTERTVSVGNVFYCLMIGWWVAIAYLFVAALMAITIIGWPYAKFCCKLSFYFLWPFGKFVKEYTNYELQHAVTSNDESEGNRDAVSMDADQPNEQDTPTLVGNSDLDREDAVNSSSWSPRSEPRYLKKVSNVKIWRRPSTYVWILLGAPALFFIHSIVIVLCGLLVIFIPVSKLYLISLKKVFLMPPEKMCIGKHFSNQKRNKVPMEVILCVYKAVNIYFYKYTVDGMNIMVTNMLVIVLITLGFGYGDPQSRFISPVTKFIFGVISIIPCAHYLGFAITSISSQSRHVVGAFINALFGSIIEIFLYVSTLLKQKEDSTSPCYPEIVKSALTGSLLATMLFIPGICMVVGGIKHKEQAVNVRSASVSSTLLFISVAGAFTPTIFATSYGGYTCAKMPDGTDFYHDNVQPIVISVAVLLPVAYVIGLFYSLFTHAQVLDDHFKEKQSLGNVTTSQGSGHHPQPVVLWGRLKSVVILLVFTVAMAFSAEVAINSLEDIIKGSRITETFIGVTVIAVVPEIPEIINGIQFALKNNINLSLEIGSSIAVQVCLLQIPVLVVIDWIYPLSFSLLFNDIHLWSVILSVIIMNYTFVDGKSDYFQGSMLCIVYLILLIVFFFAPETAVCRM</sequence>
<organism evidence="14 15">
    <name type="scientific">Holothuria leucospilota</name>
    <name type="common">Black long sea cucumber</name>
    <name type="synonym">Mertensiothuria leucospilota</name>
    <dbReference type="NCBI Taxonomy" id="206669"/>
    <lineage>
        <taxon>Eukaryota</taxon>
        <taxon>Metazoa</taxon>
        <taxon>Echinodermata</taxon>
        <taxon>Eleutherozoa</taxon>
        <taxon>Echinozoa</taxon>
        <taxon>Holothuroidea</taxon>
        <taxon>Aspidochirotacea</taxon>
        <taxon>Aspidochirotida</taxon>
        <taxon>Holothuriidae</taxon>
        <taxon>Holothuria</taxon>
    </lineage>
</organism>
<dbReference type="InterPro" id="IPR044880">
    <property type="entry name" value="NCX_ion-bd_dom_sf"/>
</dbReference>
<keyword evidence="5" id="KW-0106">Calcium</keyword>
<comment type="subcellular location">
    <subcellularLocation>
        <location evidence="1">Endomembrane system</location>
        <topology evidence="1">Multi-pass membrane protein</topology>
    </subcellularLocation>
</comment>
<feature type="transmembrane region" description="Helical" evidence="11">
    <location>
        <begin position="343"/>
        <end position="363"/>
    </location>
</feature>
<dbReference type="EMBL" id="JAIZAY010000019">
    <property type="protein sequence ID" value="KAJ8023849.1"/>
    <property type="molecule type" value="Genomic_DNA"/>
</dbReference>
<evidence type="ECO:0000256" key="2">
    <source>
        <dbReference type="ARBA" id="ARBA00022448"/>
    </source>
</evidence>
<evidence type="ECO:0000256" key="9">
    <source>
        <dbReference type="ARBA" id="ARBA00023136"/>
    </source>
</evidence>
<evidence type="ECO:0000256" key="6">
    <source>
        <dbReference type="ARBA" id="ARBA00022692"/>
    </source>
</evidence>
<dbReference type="PANTHER" id="PTHR31503">
    <property type="entry name" value="VACUOLAR CALCIUM ION TRANSPORTER"/>
    <property type="match status" value="1"/>
</dbReference>
<feature type="domain" description="Inner membrane component" evidence="13">
    <location>
        <begin position="22"/>
        <end position="72"/>
    </location>
</feature>
<dbReference type="InterPro" id="IPR005185">
    <property type="entry name" value="YccF"/>
</dbReference>
<feature type="transmembrane region" description="Helical" evidence="11">
    <location>
        <begin position="31"/>
        <end position="56"/>
    </location>
</feature>
<feature type="transmembrane region" description="Helical" evidence="11">
    <location>
        <begin position="155"/>
        <end position="183"/>
    </location>
</feature>
<dbReference type="PANTHER" id="PTHR31503:SF10">
    <property type="entry name" value="VNX1 PROTEIN"/>
    <property type="match status" value="1"/>
</dbReference>
<dbReference type="Pfam" id="PF03733">
    <property type="entry name" value="YccF"/>
    <property type="match status" value="1"/>
</dbReference>
<proteinExistence type="predicted"/>
<keyword evidence="2" id="KW-0813">Transport</keyword>
<keyword evidence="8" id="KW-0406">Ion transport</keyword>